<reference evidence="6" key="1">
    <citation type="submission" date="2022-10" db="EMBL/GenBank/DDBJ databases">
        <title>Culturing micro-colonial fungi from biological soil crusts in the Mojave desert and describing Neophaeococcomyces mojavensis, and introducing the new genera and species Taxawa tesnikishii.</title>
        <authorList>
            <person name="Kurbessoian T."/>
            <person name="Stajich J.E."/>
        </authorList>
    </citation>
    <scope>NUCLEOTIDE SEQUENCE</scope>
    <source>
        <strain evidence="6">TK_41</strain>
    </source>
</reference>
<keyword evidence="3 5" id="KW-1133">Transmembrane helix</keyword>
<dbReference type="InterPro" id="IPR007568">
    <property type="entry name" value="RTA1"/>
</dbReference>
<feature type="transmembrane region" description="Helical" evidence="5">
    <location>
        <begin position="53"/>
        <end position="72"/>
    </location>
</feature>
<sequence>MSFDNCTRISPACPIEETTYGYYPSLAGNALLASVFGLCAVAQVLLGIRCRHISYSTPVFLGCVGEVIGYIGRVMLHNNPWSSGAMLMNILLLILSPSFFAAALYLTLKHTIEFYGPAWSMLKPKTYPRLFITCDIIGFITQLIGGVLTGADSKSTVDIGNAVMIAGIAFQAGIMALAGLLAVAFVVRRARHMYGSFAKPSSPKEEKRALYLLCMTAAYIFILIRCIYRIPEMGGGWGNSMMQNEVEFMVLEGAMVASGAILLCAGHPGLYAAAFTEDKASTGFEMSQRLEGDDQA</sequence>
<dbReference type="EMBL" id="JAPDRK010000018">
    <property type="protein sequence ID" value="KAJ9604738.1"/>
    <property type="molecule type" value="Genomic_DNA"/>
</dbReference>
<accession>A0AA38X0Y9</accession>
<feature type="transmembrane region" description="Helical" evidence="5">
    <location>
        <begin position="129"/>
        <end position="151"/>
    </location>
</feature>
<evidence type="ECO:0000256" key="3">
    <source>
        <dbReference type="ARBA" id="ARBA00022989"/>
    </source>
</evidence>
<gene>
    <name evidence="6" type="ORF">H2200_010852</name>
</gene>
<organism evidence="6 7">
    <name type="scientific">Cladophialophora chaetospira</name>
    <dbReference type="NCBI Taxonomy" id="386627"/>
    <lineage>
        <taxon>Eukaryota</taxon>
        <taxon>Fungi</taxon>
        <taxon>Dikarya</taxon>
        <taxon>Ascomycota</taxon>
        <taxon>Pezizomycotina</taxon>
        <taxon>Eurotiomycetes</taxon>
        <taxon>Chaetothyriomycetidae</taxon>
        <taxon>Chaetothyriales</taxon>
        <taxon>Herpotrichiellaceae</taxon>
        <taxon>Cladophialophora</taxon>
    </lineage>
</organism>
<dbReference type="Pfam" id="PF04479">
    <property type="entry name" value="RTA1"/>
    <property type="match status" value="1"/>
</dbReference>
<keyword evidence="4 5" id="KW-0472">Membrane</keyword>
<evidence type="ECO:0000256" key="4">
    <source>
        <dbReference type="ARBA" id="ARBA00023136"/>
    </source>
</evidence>
<dbReference type="PANTHER" id="PTHR31465:SF8">
    <property type="entry name" value="DOMAIN PROTEIN, PUTATIVE (AFU_ORTHOLOGUE AFUA_6G14140)-RELATED"/>
    <property type="match status" value="1"/>
</dbReference>
<comment type="subcellular location">
    <subcellularLocation>
        <location evidence="1">Membrane</location>
        <topology evidence="1">Multi-pass membrane protein</topology>
    </subcellularLocation>
</comment>
<dbReference type="Proteomes" id="UP001172673">
    <property type="component" value="Unassembled WGS sequence"/>
</dbReference>
<evidence type="ECO:0000313" key="6">
    <source>
        <dbReference type="EMBL" id="KAJ9604738.1"/>
    </source>
</evidence>
<feature type="transmembrane region" description="Helical" evidence="5">
    <location>
        <begin position="163"/>
        <end position="188"/>
    </location>
</feature>
<dbReference type="GO" id="GO:0005886">
    <property type="term" value="C:plasma membrane"/>
    <property type="evidence" value="ECO:0007669"/>
    <property type="project" value="TreeGrafter"/>
</dbReference>
<evidence type="ECO:0000256" key="5">
    <source>
        <dbReference type="SAM" id="Phobius"/>
    </source>
</evidence>
<keyword evidence="7" id="KW-1185">Reference proteome</keyword>
<protein>
    <recommendedName>
        <fullName evidence="8">Sphingoid long-chain base transporter RSB1</fullName>
    </recommendedName>
</protein>
<feature type="transmembrane region" description="Helical" evidence="5">
    <location>
        <begin position="250"/>
        <end position="274"/>
    </location>
</feature>
<evidence type="ECO:0000256" key="1">
    <source>
        <dbReference type="ARBA" id="ARBA00004141"/>
    </source>
</evidence>
<feature type="transmembrane region" description="Helical" evidence="5">
    <location>
        <begin position="26"/>
        <end position="46"/>
    </location>
</feature>
<dbReference type="PANTHER" id="PTHR31465">
    <property type="entry name" value="PROTEIN RTA1-RELATED"/>
    <property type="match status" value="1"/>
</dbReference>
<evidence type="ECO:0008006" key="8">
    <source>
        <dbReference type="Google" id="ProtNLM"/>
    </source>
</evidence>
<evidence type="ECO:0000313" key="7">
    <source>
        <dbReference type="Proteomes" id="UP001172673"/>
    </source>
</evidence>
<keyword evidence="2 5" id="KW-0812">Transmembrane</keyword>
<dbReference type="AlphaFoldDB" id="A0AA38X0Y9"/>
<proteinExistence type="predicted"/>
<feature type="transmembrane region" description="Helical" evidence="5">
    <location>
        <begin position="209"/>
        <end position="230"/>
    </location>
</feature>
<comment type="caution">
    <text evidence="6">The sequence shown here is derived from an EMBL/GenBank/DDBJ whole genome shotgun (WGS) entry which is preliminary data.</text>
</comment>
<evidence type="ECO:0000256" key="2">
    <source>
        <dbReference type="ARBA" id="ARBA00022692"/>
    </source>
</evidence>
<name>A0AA38X0Y9_9EURO</name>
<feature type="transmembrane region" description="Helical" evidence="5">
    <location>
        <begin position="84"/>
        <end position="108"/>
    </location>
</feature>
<dbReference type="GO" id="GO:0000324">
    <property type="term" value="C:fungal-type vacuole"/>
    <property type="evidence" value="ECO:0007669"/>
    <property type="project" value="TreeGrafter"/>
</dbReference>